<organism evidence="2 3">
    <name type="scientific">Setomelanomma holmii</name>
    <dbReference type="NCBI Taxonomy" id="210430"/>
    <lineage>
        <taxon>Eukaryota</taxon>
        <taxon>Fungi</taxon>
        <taxon>Dikarya</taxon>
        <taxon>Ascomycota</taxon>
        <taxon>Pezizomycotina</taxon>
        <taxon>Dothideomycetes</taxon>
        <taxon>Pleosporomycetidae</taxon>
        <taxon>Pleosporales</taxon>
        <taxon>Pleosporineae</taxon>
        <taxon>Phaeosphaeriaceae</taxon>
        <taxon>Setomelanomma</taxon>
    </lineage>
</organism>
<feature type="region of interest" description="Disordered" evidence="1">
    <location>
        <begin position="143"/>
        <end position="198"/>
    </location>
</feature>
<dbReference type="OrthoDB" id="10627720at2759"/>
<accession>A0A9P4GYZ0</accession>
<protein>
    <submittedName>
        <fullName evidence="2">Uncharacterized protein</fullName>
    </submittedName>
</protein>
<keyword evidence="3" id="KW-1185">Reference proteome</keyword>
<evidence type="ECO:0000313" key="3">
    <source>
        <dbReference type="Proteomes" id="UP000799777"/>
    </source>
</evidence>
<reference evidence="2" key="1">
    <citation type="journal article" date="2020" name="Stud. Mycol.">
        <title>101 Dothideomycetes genomes: a test case for predicting lifestyles and emergence of pathogens.</title>
        <authorList>
            <person name="Haridas S."/>
            <person name="Albert R."/>
            <person name="Binder M."/>
            <person name="Bloem J."/>
            <person name="Labutti K."/>
            <person name="Salamov A."/>
            <person name="Andreopoulos B."/>
            <person name="Baker S."/>
            <person name="Barry K."/>
            <person name="Bills G."/>
            <person name="Bluhm B."/>
            <person name="Cannon C."/>
            <person name="Castanera R."/>
            <person name="Culley D."/>
            <person name="Daum C."/>
            <person name="Ezra D."/>
            <person name="Gonzalez J."/>
            <person name="Henrissat B."/>
            <person name="Kuo A."/>
            <person name="Liang C."/>
            <person name="Lipzen A."/>
            <person name="Lutzoni F."/>
            <person name="Magnuson J."/>
            <person name="Mondo S."/>
            <person name="Nolan M."/>
            <person name="Ohm R."/>
            <person name="Pangilinan J."/>
            <person name="Park H.-J."/>
            <person name="Ramirez L."/>
            <person name="Alfaro M."/>
            <person name="Sun H."/>
            <person name="Tritt A."/>
            <person name="Yoshinaga Y."/>
            <person name="Zwiers L.-H."/>
            <person name="Turgeon B."/>
            <person name="Goodwin S."/>
            <person name="Spatafora J."/>
            <person name="Crous P."/>
            <person name="Grigoriev I."/>
        </authorList>
    </citation>
    <scope>NUCLEOTIDE SEQUENCE</scope>
    <source>
        <strain evidence="2">CBS 110217</strain>
    </source>
</reference>
<feature type="compositionally biased region" description="Polar residues" evidence="1">
    <location>
        <begin position="170"/>
        <end position="181"/>
    </location>
</feature>
<feature type="region of interest" description="Disordered" evidence="1">
    <location>
        <begin position="235"/>
        <end position="259"/>
    </location>
</feature>
<evidence type="ECO:0000313" key="2">
    <source>
        <dbReference type="EMBL" id="KAF2024094.1"/>
    </source>
</evidence>
<sequence length="259" mass="29174">MGRFQAIVNTTEEEDFDALYEEMKEQYAHVPGNLAYIENNLMPTKVEWAEYTCKYIPSFRQRTTSRLDAFHGRLKKSLVNCTGHLYDIVKDLHQLARRDRHTHKALVDSAEYDLATDPAVQPGTCSGAFNCKYDLPCKNRIRKGRAPLGDPDADFTPTAKDPTRLEYARASQSVIPLSSAATKAGKKSQRAPQDEPSEWLKALQRDQAKRMDKLERQLAMLQQGVRMAAYVIEVSSSEESDSGEGPPSRPPPRASKKRS</sequence>
<dbReference type="EMBL" id="ML978310">
    <property type="protein sequence ID" value="KAF2024094.1"/>
    <property type="molecule type" value="Genomic_DNA"/>
</dbReference>
<dbReference type="AlphaFoldDB" id="A0A9P4GYZ0"/>
<gene>
    <name evidence="2" type="ORF">EK21DRAFT_94400</name>
</gene>
<comment type="caution">
    <text evidence="2">The sequence shown here is derived from an EMBL/GenBank/DDBJ whole genome shotgun (WGS) entry which is preliminary data.</text>
</comment>
<evidence type="ECO:0000256" key="1">
    <source>
        <dbReference type="SAM" id="MobiDB-lite"/>
    </source>
</evidence>
<name>A0A9P4GYZ0_9PLEO</name>
<proteinExistence type="predicted"/>
<dbReference type="Proteomes" id="UP000799777">
    <property type="component" value="Unassembled WGS sequence"/>
</dbReference>